<reference evidence="1 2" key="1">
    <citation type="submission" date="2018-06" db="EMBL/GenBank/DDBJ databases">
        <title>Genome Sequence of the Brown Rot Fungal Pathogen Monilinia fructigena.</title>
        <authorList>
            <person name="Landi L."/>
            <person name="De Miccolis Angelini R.M."/>
            <person name="Pollastro S."/>
            <person name="Abate D."/>
            <person name="Faretra F."/>
            <person name="Romanazzi G."/>
        </authorList>
    </citation>
    <scope>NUCLEOTIDE SEQUENCE [LARGE SCALE GENOMIC DNA]</scope>
    <source>
        <strain evidence="1 2">Mfrg269</strain>
    </source>
</reference>
<protein>
    <submittedName>
        <fullName evidence="1">Uncharacterized protein</fullName>
    </submittedName>
</protein>
<sequence>MLCLPTHIINCIHAQLQSTKLGTQPRSATLCNASLRFNRRYPHQFISSHLIPIHSLASTCKKIKINLIIPFIPY</sequence>
<comment type="caution">
    <text evidence="1">The sequence shown here is derived from an EMBL/GenBank/DDBJ whole genome shotgun (WGS) entry which is preliminary data.</text>
</comment>
<dbReference type="EMBL" id="QKRW01000009">
    <property type="protein sequence ID" value="RAL65801.1"/>
    <property type="molecule type" value="Genomic_DNA"/>
</dbReference>
<evidence type="ECO:0000313" key="1">
    <source>
        <dbReference type="EMBL" id="RAL65801.1"/>
    </source>
</evidence>
<accession>A0A395J066</accession>
<organism evidence="1 2">
    <name type="scientific">Monilinia fructigena</name>
    <dbReference type="NCBI Taxonomy" id="38457"/>
    <lineage>
        <taxon>Eukaryota</taxon>
        <taxon>Fungi</taxon>
        <taxon>Dikarya</taxon>
        <taxon>Ascomycota</taxon>
        <taxon>Pezizomycotina</taxon>
        <taxon>Leotiomycetes</taxon>
        <taxon>Helotiales</taxon>
        <taxon>Sclerotiniaceae</taxon>
        <taxon>Monilinia</taxon>
    </lineage>
</organism>
<evidence type="ECO:0000313" key="2">
    <source>
        <dbReference type="Proteomes" id="UP000249056"/>
    </source>
</evidence>
<proteinExistence type="predicted"/>
<name>A0A395J066_9HELO</name>
<dbReference type="AlphaFoldDB" id="A0A395J066"/>
<gene>
    <name evidence="1" type="ORF">DID88_005466</name>
</gene>
<dbReference type="Proteomes" id="UP000249056">
    <property type="component" value="Unassembled WGS sequence"/>
</dbReference>
<keyword evidence="2" id="KW-1185">Reference proteome</keyword>